<evidence type="ECO:0000313" key="10">
    <source>
        <dbReference type="Proteomes" id="UP000636800"/>
    </source>
</evidence>
<dbReference type="Gene3D" id="3.40.50.150">
    <property type="entry name" value="Vaccinia Virus protein VP39"/>
    <property type="match status" value="1"/>
</dbReference>
<evidence type="ECO:0000256" key="2">
    <source>
        <dbReference type="ARBA" id="ARBA00022490"/>
    </source>
</evidence>
<dbReference type="OrthoDB" id="274922at2759"/>
<keyword evidence="10" id="KW-1185">Reference proteome</keyword>
<name>A0A835QHY7_VANPL</name>
<sequence>MMSCGLRFLRRLTSPEISHPCRHLPSAFIYNFSSVSKPTVRQHRNLSLKFVFPFDFKKSEVGFCTRAIETEQPDSFWLYSSVCIRCSEDVADMLSEALLCFGASSVSMDDIGDSNESSETWITSLFADGEEVHTCISRAADSIGLQSIPYYEVSKGEHDDWLKNLQGSFHPLEIITGLWVVPKWIIPPVQNATNIILNPGMAFGTGEHATTKLCLILLHELIKGGEHVLDYGTGSGVLGIAALKMGAELSVGIDVDPQAVASAHQNLALNGFEADRMRVYLVSGFGHVVPNELSNAKEKFDIVIANILLNPLLDLADDIVSYAKPGAVIGLSGIISEQIHQLKVRYSMCLDNISVSEIDGWACIRGTRRT</sequence>
<dbReference type="SUPFAM" id="SSF53335">
    <property type="entry name" value="S-adenosyl-L-methionine-dependent methyltransferases"/>
    <property type="match status" value="1"/>
</dbReference>
<comment type="caution">
    <text evidence="9">The sequence shown here is derived from an EMBL/GenBank/DDBJ whole genome shotgun (WGS) entry which is preliminary data.</text>
</comment>
<dbReference type="AlphaFoldDB" id="A0A835QHY7"/>
<dbReference type="PANTHER" id="PTHR43648:SF1">
    <property type="entry name" value="ELECTRON TRANSFER FLAVOPROTEIN BETA SUBUNIT LYSINE METHYLTRANSFERASE"/>
    <property type="match status" value="1"/>
</dbReference>
<keyword evidence="3" id="KW-0489">Methyltransferase</keyword>
<evidence type="ECO:0000256" key="7">
    <source>
        <dbReference type="ARBA" id="ARBA00041867"/>
    </source>
</evidence>
<evidence type="ECO:0000256" key="3">
    <source>
        <dbReference type="ARBA" id="ARBA00022603"/>
    </source>
</evidence>
<dbReference type="CDD" id="cd02440">
    <property type="entry name" value="AdoMet_MTases"/>
    <property type="match status" value="1"/>
</dbReference>
<dbReference type="InterPro" id="IPR029063">
    <property type="entry name" value="SAM-dependent_MTases_sf"/>
</dbReference>
<dbReference type="GO" id="GO:0032259">
    <property type="term" value="P:methylation"/>
    <property type="evidence" value="ECO:0007669"/>
    <property type="project" value="UniProtKB-KW"/>
</dbReference>
<protein>
    <recommendedName>
        <fullName evidence="8">ETFB lysine methyltransferase</fullName>
    </recommendedName>
    <alternativeName>
        <fullName evidence="7">Protein N-lysine methyltransferase METTL20</fullName>
    </alternativeName>
</protein>
<dbReference type="InterPro" id="IPR050078">
    <property type="entry name" value="Ribosomal_L11_MeTrfase_PrmA"/>
</dbReference>
<gene>
    <name evidence="9" type="ORF">HPP92_017550</name>
</gene>
<organism evidence="9 10">
    <name type="scientific">Vanilla planifolia</name>
    <name type="common">Vanilla</name>
    <dbReference type="NCBI Taxonomy" id="51239"/>
    <lineage>
        <taxon>Eukaryota</taxon>
        <taxon>Viridiplantae</taxon>
        <taxon>Streptophyta</taxon>
        <taxon>Embryophyta</taxon>
        <taxon>Tracheophyta</taxon>
        <taxon>Spermatophyta</taxon>
        <taxon>Magnoliopsida</taxon>
        <taxon>Liliopsida</taxon>
        <taxon>Asparagales</taxon>
        <taxon>Orchidaceae</taxon>
        <taxon>Vanilloideae</taxon>
        <taxon>Vanilleae</taxon>
        <taxon>Vanilla</taxon>
    </lineage>
</organism>
<dbReference type="Pfam" id="PF06325">
    <property type="entry name" value="PrmA"/>
    <property type="match status" value="1"/>
</dbReference>
<dbReference type="InterPro" id="IPR004498">
    <property type="entry name" value="Ribosomal_PrmA_MeTrfase"/>
</dbReference>
<comment type="similarity">
    <text evidence="6">Belongs to the methyltransferase superfamily. ETFBKMT family.</text>
</comment>
<dbReference type="Proteomes" id="UP000636800">
    <property type="component" value="Unassembled WGS sequence"/>
</dbReference>
<dbReference type="GO" id="GO:0005739">
    <property type="term" value="C:mitochondrion"/>
    <property type="evidence" value="ECO:0007669"/>
    <property type="project" value="TreeGrafter"/>
</dbReference>
<dbReference type="HAMAP" id="MF_00735">
    <property type="entry name" value="Methyltr_PrmA"/>
    <property type="match status" value="1"/>
</dbReference>
<dbReference type="PANTHER" id="PTHR43648">
    <property type="entry name" value="ELECTRON TRANSFER FLAVOPROTEIN BETA SUBUNIT LYSINE METHYLTRANSFERASE"/>
    <property type="match status" value="1"/>
</dbReference>
<comment type="similarity">
    <text evidence="1">Belongs to the methyltransferase superfamily. PrmA family.</text>
</comment>
<evidence type="ECO:0000256" key="4">
    <source>
        <dbReference type="ARBA" id="ARBA00022679"/>
    </source>
</evidence>
<evidence type="ECO:0000256" key="5">
    <source>
        <dbReference type="ARBA" id="ARBA00022691"/>
    </source>
</evidence>
<dbReference type="EMBL" id="JADCNL010000008">
    <property type="protein sequence ID" value="KAG0470850.1"/>
    <property type="molecule type" value="Genomic_DNA"/>
</dbReference>
<evidence type="ECO:0000256" key="1">
    <source>
        <dbReference type="ARBA" id="ARBA00009741"/>
    </source>
</evidence>
<dbReference type="GO" id="GO:0016279">
    <property type="term" value="F:protein-lysine N-methyltransferase activity"/>
    <property type="evidence" value="ECO:0007669"/>
    <property type="project" value="TreeGrafter"/>
</dbReference>
<keyword evidence="2" id="KW-0963">Cytoplasm</keyword>
<keyword evidence="4" id="KW-0808">Transferase</keyword>
<reference evidence="9 10" key="1">
    <citation type="journal article" date="2020" name="Nat. Food">
        <title>A phased Vanilla planifolia genome enables genetic improvement of flavour and production.</title>
        <authorList>
            <person name="Hasing T."/>
            <person name="Tang H."/>
            <person name="Brym M."/>
            <person name="Khazi F."/>
            <person name="Huang T."/>
            <person name="Chambers A.H."/>
        </authorList>
    </citation>
    <scope>NUCLEOTIDE SEQUENCE [LARGE SCALE GENOMIC DNA]</scope>
    <source>
        <tissue evidence="9">Leaf</tissue>
    </source>
</reference>
<keyword evidence="5" id="KW-0949">S-adenosyl-L-methionine</keyword>
<evidence type="ECO:0000313" key="9">
    <source>
        <dbReference type="EMBL" id="KAG0470850.1"/>
    </source>
</evidence>
<evidence type="ECO:0000256" key="6">
    <source>
        <dbReference type="ARBA" id="ARBA00037932"/>
    </source>
</evidence>
<proteinExistence type="inferred from homology"/>
<evidence type="ECO:0000256" key="8">
    <source>
        <dbReference type="ARBA" id="ARBA00042266"/>
    </source>
</evidence>
<accession>A0A835QHY7</accession>